<proteinExistence type="predicted"/>
<keyword evidence="3" id="KW-1185">Reference proteome</keyword>
<evidence type="ECO:0000313" key="3">
    <source>
        <dbReference type="Proteomes" id="UP001596174"/>
    </source>
</evidence>
<evidence type="ECO:0000256" key="1">
    <source>
        <dbReference type="SAM" id="MobiDB-lite"/>
    </source>
</evidence>
<accession>A0ABW1GCR2</accession>
<gene>
    <name evidence="2" type="ORF">ACFP3V_31155</name>
</gene>
<evidence type="ECO:0000313" key="2">
    <source>
        <dbReference type="EMBL" id="MFC5911651.1"/>
    </source>
</evidence>
<dbReference type="Proteomes" id="UP001596174">
    <property type="component" value="Unassembled WGS sequence"/>
</dbReference>
<organism evidence="2 3">
    <name type="scientific">Streptacidiphilus monticola</name>
    <dbReference type="NCBI Taxonomy" id="2161674"/>
    <lineage>
        <taxon>Bacteria</taxon>
        <taxon>Bacillati</taxon>
        <taxon>Actinomycetota</taxon>
        <taxon>Actinomycetes</taxon>
        <taxon>Kitasatosporales</taxon>
        <taxon>Streptomycetaceae</taxon>
        <taxon>Streptacidiphilus</taxon>
    </lineage>
</organism>
<dbReference type="InterPro" id="IPR053780">
    <property type="entry name" value="Gp66-like"/>
</dbReference>
<sequence length="224" mass="24093">MTATAALSNGGPRLQVRPLTFKQACAFVDAHHRHHAAPQGHKFSLGAVTADGTLVAVAIVGRPVARALDDGLTVEVTRLASDGTRNACSALYAAAWRTARAAGYRRALTYTQGPETGASLRAAGWTKVASLPPRPGWDAPSRPRTTRGTDNIPRALWQITAASAPPLPDLRDETRNETPARMPRAKRCPCGQPLPTPSTGRPPTFCTPACRQRAYRQRHRGRKP</sequence>
<feature type="compositionally biased region" description="Basic residues" evidence="1">
    <location>
        <begin position="213"/>
        <end position="224"/>
    </location>
</feature>
<dbReference type="RefSeq" id="WP_380590998.1">
    <property type="nucleotide sequence ID" value="NZ_JBHSQJ010000184.1"/>
</dbReference>
<feature type="compositionally biased region" description="Basic and acidic residues" evidence="1">
    <location>
        <begin position="169"/>
        <end position="178"/>
    </location>
</feature>
<reference evidence="3" key="1">
    <citation type="journal article" date="2019" name="Int. J. Syst. Evol. Microbiol.">
        <title>The Global Catalogue of Microorganisms (GCM) 10K type strain sequencing project: providing services to taxonomists for standard genome sequencing and annotation.</title>
        <authorList>
            <consortium name="The Broad Institute Genomics Platform"/>
            <consortium name="The Broad Institute Genome Sequencing Center for Infectious Disease"/>
            <person name="Wu L."/>
            <person name="Ma J."/>
        </authorList>
    </citation>
    <scope>NUCLEOTIDE SEQUENCE [LARGE SCALE GENOMIC DNA]</scope>
    <source>
        <strain evidence="3">JCM 4816</strain>
    </source>
</reference>
<dbReference type="NCBIfam" id="NF045478">
    <property type="entry name" value="XF1762_fam"/>
    <property type="match status" value="1"/>
</dbReference>
<feature type="region of interest" description="Disordered" evidence="1">
    <location>
        <begin position="131"/>
        <end position="224"/>
    </location>
</feature>
<protein>
    <submittedName>
        <fullName evidence="2">XF1762 family protein</fullName>
    </submittedName>
</protein>
<dbReference type="EMBL" id="JBHSQJ010000184">
    <property type="protein sequence ID" value="MFC5911651.1"/>
    <property type="molecule type" value="Genomic_DNA"/>
</dbReference>
<name>A0ABW1GCR2_9ACTN</name>
<comment type="caution">
    <text evidence="2">The sequence shown here is derived from an EMBL/GenBank/DDBJ whole genome shotgun (WGS) entry which is preliminary data.</text>
</comment>